<dbReference type="KEGG" id="eaz:JHT90_12000"/>
<dbReference type="Pfam" id="PF13986">
    <property type="entry name" value="DUF4224"/>
    <property type="match status" value="1"/>
</dbReference>
<gene>
    <name evidence="2" type="ORF">JHT90_12000</name>
</gene>
<feature type="domain" description="DUF4224" evidence="1">
    <location>
        <begin position="8"/>
        <end position="49"/>
    </location>
</feature>
<evidence type="ECO:0000313" key="2">
    <source>
        <dbReference type="EMBL" id="QQP85100.1"/>
    </source>
</evidence>
<dbReference type="EMBL" id="CP067393">
    <property type="protein sequence ID" value="QQP85100.1"/>
    <property type="molecule type" value="Genomic_DNA"/>
</dbReference>
<organism evidence="2 3">
    <name type="scientific">Entomomonas asaccharolytica</name>
    <dbReference type="NCBI Taxonomy" id="2785331"/>
    <lineage>
        <taxon>Bacteria</taxon>
        <taxon>Pseudomonadati</taxon>
        <taxon>Pseudomonadota</taxon>
        <taxon>Gammaproteobacteria</taxon>
        <taxon>Pseudomonadales</taxon>
        <taxon>Pseudomonadaceae</taxon>
        <taxon>Entomomonas</taxon>
    </lineage>
</organism>
<dbReference type="AlphaFoldDB" id="A0A974RWE5"/>
<dbReference type="RefSeq" id="WP_201091269.1">
    <property type="nucleotide sequence ID" value="NZ_CP067393.1"/>
</dbReference>
<keyword evidence="3" id="KW-1185">Reference proteome</keyword>
<dbReference type="InterPro" id="IPR025319">
    <property type="entry name" value="DUF4224"/>
</dbReference>
<evidence type="ECO:0000313" key="3">
    <source>
        <dbReference type="Proteomes" id="UP000595278"/>
    </source>
</evidence>
<evidence type="ECO:0000259" key="1">
    <source>
        <dbReference type="Pfam" id="PF13986"/>
    </source>
</evidence>
<name>A0A974RWE5_9GAMM</name>
<accession>A0A974RWE5</accession>
<protein>
    <submittedName>
        <fullName evidence="2">DUF4224 domain-containing protein</fullName>
    </submittedName>
</protein>
<dbReference type="Proteomes" id="UP000595278">
    <property type="component" value="Chromosome"/>
</dbReference>
<proteinExistence type="predicted"/>
<reference evidence="2 3" key="1">
    <citation type="submission" date="2021-01" db="EMBL/GenBank/DDBJ databases">
        <title>Entomomonas sp. F2A isolated from a house cricket (Acheta domesticus).</title>
        <authorList>
            <person name="Spergser J."/>
            <person name="Busse H.-J."/>
        </authorList>
    </citation>
    <scope>NUCLEOTIDE SEQUENCE [LARGE SCALE GENOMIC DNA]</scope>
    <source>
        <strain evidence="2 3">F2A</strain>
    </source>
</reference>
<sequence length="79" mass="9318">MSEVCDIFVTPDEIKRITGYKRPHEQKKWLETNGWKFELDSAGRPVIHREVMNLRFGVPCNNTNHIEETDFILDTTKIK</sequence>